<reference evidence="2 3" key="1">
    <citation type="submission" date="2020-11" db="EMBL/GenBank/DDBJ databases">
        <title>Pseudonocardia abyssalis sp. nov. and Pseudonocardia oceani sp. nov., description and phylogenomic analysis of two novel actinomycetes isolated from the deep Southern Ocean.</title>
        <authorList>
            <person name="Parra J."/>
        </authorList>
    </citation>
    <scope>NUCLEOTIDE SEQUENCE [LARGE SCALE GENOMIC DNA]</scope>
    <source>
        <strain evidence="3">KRD185</strain>
    </source>
</reference>
<dbReference type="Proteomes" id="UP000694300">
    <property type="component" value="Unassembled WGS sequence"/>
</dbReference>
<evidence type="ECO:0008006" key="4">
    <source>
        <dbReference type="Google" id="ProtNLM"/>
    </source>
</evidence>
<accession>A0ABS6UHT7</accession>
<sequence>MTPAHDRVLLTERERRDFDRLARDPAVPAAGPSPATLLAVGLIGVVAGALAVSPVVMVAGIALALTVLGRAVRSHPRGEGPGGRQQAG</sequence>
<gene>
    <name evidence="2" type="ORF">I4I82_27430</name>
</gene>
<evidence type="ECO:0000313" key="3">
    <source>
        <dbReference type="Proteomes" id="UP000694300"/>
    </source>
</evidence>
<evidence type="ECO:0000256" key="1">
    <source>
        <dbReference type="SAM" id="Phobius"/>
    </source>
</evidence>
<keyword evidence="1" id="KW-0812">Transmembrane</keyword>
<dbReference type="EMBL" id="JADQDF010000001">
    <property type="protein sequence ID" value="MBW0131384.1"/>
    <property type="molecule type" value="Genomic_DNA"/>
</dbReference>
<keyword evidence="1" id="KW-1133">Transmembrane helix</keyword>
<keyword evidence="3" id="KW-1185">Reference proteome</keyword>
<proteinExistence type="predicted"/>
<comment type="caution">
    <text evidence="2">The sequence shown here is derived from an EMBL/GenBank/DDBJ whole genome shotgun (WGS) entry which is preliminary data.</text>
</comment>
<name>A0ABS6UHT7_9PSEU</name>
<keyword evidence="1" id="KW-0472">Membrane</keyword>
<feature type="transmembrane region" description="Helical" evidence="1">
    <location>
        <begin position="35"/>
        <end position="68"/>
    </location>
</feature>
<dbReference type="RefSeq" id="WP_218591392.1">
    <property type="nucleotide sequence ID" value="NZ_JADQDE010000094.1"/>
</dbReference>
<organism evidence="2 3">
    <name type="scientific">Pseudonocardia oceani</name>
    <dbReference type="NCBI Taxonomy" id="2792013"/>
    <lineage>
        <taxon>Bacteria</taxon>
        <taxon>Bacillati</taxon>
        <taxon>Actinomycetota</taxon>
        <taxon>Actinomycetes</taxon>
        <taxon>Pseudonocardiales</taxon>
        <taxon>Pseudonocardiaceae</taxon>
        <taxon>Pseudonocardia</taxon>
    </lineage>
</organism>
<evidence type="ECO:0000313" key="2">
    <source>
        <dbReference type="EMBL" id="MBW0131384.1"/>
    </source>
</evidence>
<protein>
    <recommendedName>
        <fullName evidence="4">DUF3040 family protein</fullName>
    </recommendedName>
</protein>